<reference evidence="2" key="2">
    <citation type="journal article" date="2023" name="IMA Fungus">
        <title>Comparative genomic study of the Penicillium genus elucidates a diverse pangenome and 15 lateral gene transfer events.</title>
        <authorList>
            <person name="Petersen C."/>
            <person name="Sorensen T."/>
            <person name="Nielsen M.R."/>
            <person name="Sondergaard T.E."/>
            <person name="Sorensen J.L."/>
            <person name="Fitzpatrick D.A."/>
            <person name="Frisvad J.C."/>
            <person name="Nielsen K.L."/>
        </authorList>
    </citation>
    <scope>NUCLEOTIDE SEQUENCE</scope>
    <source>
        <strain evidence="2">IBT 30761</strain>
    </source>
</reference>
<evidence type="ECO:0000313" key="2">
    <source>
        <dbReference type="EMBL" id="KAJ5098946.1"/>
    </source>
</evidence>
<dbReference type="AlphaFoldDB" id="A0A9W9FEZ4"/>
<keyword evidence="1" id="KW-0472">Membrane</keyword>
<reference evidence="2" key="1">
    <citation type="submission" date="2022-11" db="EMBL/GenBank/DDBJ databases">
        <authorList>
            <person name="Petersen C."/>
        </authorList>
    </citation>
    <scope>NUCLEOTIDE SEQUENCE</scope>
    <source>
        <strain evidence="2">IBT 30761</strain>
    </source>
</reference>
<keyword evidence="1" id="KW-0812">Transmembrane</keyword>
<feature type="transmembrane region" description="Helical" evidence="1">
    <location>
        <begin position="31"/>
        <end position="50"/>
    </location>
</feature>
<sequence length="65" mass="7263">MAITIAPQLAHPSVRHFSGHRPRPHSRTVRVFAMSYLISGVVVPFIPPALESLRQKNSDFPDSNK</sequence>
<dbReference type="OrthoDB" id="4400538at2759"/>
<dbReference type="GeneID" id="81357420"/>
<keyword evidence="1" id="KW-1133">Transmembrane helix</keyword>
<dbReference type="EMBL" id="JAPQKI010000005">
    <property type="protein sequence ID" value="KAJ5098946.1"/>
    <property type="molecule type" value="Genomic_DNA"/>
</dbReference>
<keyword evidence="3" id="KW-1185">Reference proteome</keyword>
<comment type="caution">
    <text evidence="2">The sequence shown here is derived from an EMBL/GenBank/DDBJ whole genome shotgun (WGS) entry which is preliminary data.</text>
</comment>
<accession>A0A9W9FEZ4</accession>
<gene>
    <name evidence="2" type="ORF">N7532_005947</name>
</gene>
<evidence type="ECO:0000313" key="3">
    <source>
        <dbReference type="Proteomes" id="UP001149074"/>
    </source>
</evidence>
<dbReference type="RefSeq" id="XP_056474600.1">
    <property type="nucleotide sequence ID" value="XM_056618441.1"/>
</dbReference>
<name>A0A9W9FEZ4_9EURO</name>
<organism evidence="2 3">
    <name type="scientific">Penicillium argentinense</name>
    <dbReference type="NCBI Taxonomy" id="1131581"/>
    <lineage>
        <taxon>Eukaryota</taxon>
        <taxon>Fungi</taxon>
        <taxon>Dikarya</taxon>
        <taxon>Ascomycota</taxon>
        <taxon>Pezizomycotina</taxon>
        <taxon>Eurotiomycetes</taxon>
        <taxon>Eurotiomycetidae</taxon>
        <taxon>Eurotiales</taxon>
        <taxon>Aspergillaceae</taxon>
        <taxon>Penicillium</taxon>
    </lineage>
</organism>
<protein>
    <submittedName>
        <fullName evidence="2">Uncharacterized protein</fullName>
    </submittedName>
</protein>
<dbReference type="Proteomes" id="UP001149074">
    <property type="component" value="Unassembled WGS sequence"/>
</dbReference>
<proteinExistence type="predicted"/>
<evidence type="ECO:0000256" key="1">
    <source>
        <dbReference type="SAM" id="Phobius"/>
    </source>
</evidence>